<feature type="region of interest" description="Disordered" evidence="1">
    <location>
        <begin position="1"/>
        <end position="40"/>
    </location>
</feature>
<evidence type="ECO:0000313" key="2">
    <source>
        <dbReference type="EMBL" id="KFE99129.1"/>
    </source>
</evidence>
<dbReference type="InterPro" id="IPR047114">
    <property type="entry name" value="YciF"/>
</dbReference>
<dbReference type="EMBL" id="JPRP01000001">
    <property type="protein sequence ID" value="KFE99129.1"/>
    <property type="molecule type" value="Genomic_DNA"/>
</dbReference>
<name>A0A085Z3W6_9FLAO</name>
<dbReference type="SUPFAM" id="SSF47240">
    <property type="entry name" value="Ferritin-like"/>
    <property type="match status" value="1"/>
</dbReference>
<dbReference type="InterPro" id="IPR012347">
    <property type="entry name" value="Ferritin-like"/>
</dbReference>
<dbReference type="AlphaFoldDB" id="A0A085Z3W6"/>
<dbReference type="eggNOG" id="COG3685">
    <property type="taxonomic scope" value="Bacteria"/>
</dbReference>
<gene>
    <name evidence="2" type="ORF">IX39_00075</name>
</gene>
<dbReference type="PANTHER" id="PTHR30565:SF9">
    <property type="entry name" value="PROTEIN YCIF"/>
    <property type="match status" value="1"/>
</dbReference>
<protein>
    <submittedName>
        <fullName evidence="2">Uncharacterized protein</fullName>
    </submittedName>
</protein>
<proteinExistence type="predicted"/>
<organism evidence="2 3">
    <name type="scientific">Chryseobacterium formosense</name>
    <dbReference type="NCBI Taxonomy" id="236814"/>
    <lineage>
        <taxon>Bacteria</taxon>
        <taxon>Pseudomonadati</taxon>
        <taxon>Bacteroidota</taxon>
        <taxon>Flavobacteriia</taxon>
        <taxon>Flavobacteriales</taxon>
        <taxon>Weeksellaceae</taxon>
        <taxon>Chryseobacterium group</taxon>
        <taxon>Chryseobacterium</taxon>
    </lineage>
</organism>
<dbReference type="InterPro" id="IPR010287">
    <property type="entry name" value="DUF892_YciF-like"/>
</dbReference>
<evidence type="ECO:0000256" key="1">
    <source>
        <dbReference type="SAM" id="MobiDB-lite"/>
    </source>
</evidence>
<dbReference type="InterPro" id="IPR009078">
    <property type="entry name" value="Ferritin-like_SF"/>
</dbReference>
<dbReference type="STRING" id="236814.IX39_00075"/>
<accession>A0A085Z3W6</accession>
<comment type="caution">
    <text evidence="2">The sequence shown here is derived from an EMBL/GenBank/DDBJ whole genome shotgun (WGS) entry which is preliminary data.</text>
</comment>
<reference evidence="2 3" key="1">
    <citation type="submission" date="2014-07" db="EMBL/GenBank/DDBJ databases">
        <title>Genome of Chryseobacterium formosense LMG 24722.</title>
        <authorList>
            <person name="Pipes S.E."/>
            <person name="Stropko S.J."/>
            <person name="Newman J.D."/>
        </authorList>
    </citation>
    <scope>NUCLEOTIDE SEQUENCE [LARGE SCALE GENOMIC DNA]</scope>
    <source>
        <strain evidence="2 3">LMG 24722</strain>
    </source>
</reference>
<dbReference type="RefSeq" id="WP_081874508.1">
    <property type="nucleotide sequence ID" value="NZ_JPRP01000001.1"/>
</dbReference>
<feature type="compositionally biased region" description="Low complexity" evidence="1">
    <location>
        <begin position="1"/>
        <end position="19"/>
    </location>
</feature>
<sequence length="213" mass="23688">MPTKSTNTATSGTGTNSTKDSSSTDVQNKTEKDATLKMGNATVEKSEMKNAPLHKFFVDALKDIYYAEDAIVKALENMQEAATTEELKDAFEDHQLQTKKHISRLEKVFKSIGETPEKKKCDAIEGIIKEGQEVIKSTEEGTMTRDAALIIAAQKVEHYEIATYGGLVQLAITMGHDKAADLLERTLQEEEDTDYNLTEIAETYINFEAEQEN</sequence>
<dbReference type="Pfam" id="PF05974">
    <property type="entry name" value="DUF892"/>
    <property type="match status" value="1"/>
</dbReference>
<dbReference type="Gene3D" id="1.20.1260.10">
    <property type="match status" value="1"/>
</dbReference>
<keyword evidence="3" id="KW-1185">Reference proteome</keyword>
<evidence type="ECO:0000313" key="3">
    <source>
        <dbReference type="Proteomes" id="UP000028713"/>
    </source>
</evidence>
<dbReference type="CDD" id="cd07909">
    <property type="entry name" value="YciF"/>
    <property type="match status" value="1"/>
</dbReference>
<dbReference type="Proteomes" id="UP000028713">
    <property type="component" value="Unassembled WGS sequence"/>
</dbReference>
<dbReference type="PANTHER" id="PTHR30565">
    <property type="entry name" value="PROTEIN YCIF"/>
    <property type="match status" value="1"/>
</dbReference>